<gene>
    <name evidence="8" type="ORF">CN497_25335</name>
    <name evidence="7" type="ORF">PVE99_20495</name>
</gene>
<evidence type="ECO:0000256" key="1">
    <source>
        <dbReference type="ARBA" id="ARBA00004141"/>
    </source>
</evidence>
<feature type="transmembrane region" description="Helical" evidence="6">
    <location>
        <begin position="70"/>
        <end position="91"/>
    </location>
</feature>
<evidence type="ECO:0000313" key="7">
    <source>
        <dbReference type="EMBL" id="MDD9784740.1"/>
    </source>
</evidence>
<comment type="caution">
    <text evidence="8">The sequence shown here is derived from an EMBL/GenBank/DDBJ whole genome shotgun (WGS) entry which is preliminary data.</text>
</comment>
<dbReference type="GO" id="GO:0016020">
    <property type="term" value="C:membrane"/>
    <property type="evidence" value="ECO:0007669"/>
    <property type="project" value="UniProtKB-SubCell"/>
</dbReference>
<dbReference type="Proteomes" id="UP000220341">
    <property type="component" value="Unassembled WGS sequence"/>
</dbReference>
<organism evidence="8 9">
    <name type="scientific">Priestia megaterium</name>
    <name type="common">Bacillus megaterium</name>
    <dbReference type="NCBI Taxonomy" id="1404"/>
    <lineage>
        <taxon>Bacteria</taxon>
        <taxon>Bacillati</taxon>
        <taxon>Bacillota</taxon>
        <taxon>Bacilli</taxon>
        <taxon>Bacillales</taxon>
        <taxon>Bacillaceae</taxon>
        <taxon>Priestia</taxon>
    </lineage>
</organism>
<protein>
    <submittedName>
        <fullName evidence="7 8">Holin</fullName>
    </submittedName>
</protein>
<evidence type="ECO:0000256" key="4">
    <source>
        <dbReference type="ARBA" id="ARBA00023136"/>
    </source>
</evidence>
<evidence type="ECO:0000256" key="2">
    <source>
        <dbReference type="ARBA" id="ARBA00022692"/>
    </source>
</evidence>
<evidence type="ECO:0000313" key="9">
    <source>
        <dbReference type="Proteomes" id="UP000220341"/>
    </source>
</evidence>
<dbReference type="Proteomes" id="UP001213771">
    <property type="component" value="Unassembled WGS sequence"/>
</dbReference>
<feature type="transmembrane region" description="Helical" evidence="6">
    <location>
        <begin position="12"/>
        <end position="30"/>
    </location>
</feature>
<keyword evidence="2 6" id="KW-0812">Transmembrane</keyword>
<evidence type="ECO:0000256" key="3">
    <source>
        <dbReference type="ARBA" id="ARBA00022989"/>
    </source>
</evidence>
<evidence type="ECO:0000256" key="5">
    <source>
        <dbReference type="ARBA" id="ARBA00023600"/>
    </source>
</evidence>
<reference evidence="7 10" key="2">
    <citation type="submission" date="2023-02" db="EMBL/GenBank/DDBJ databases">
        <authorList>
            <person name="Olszewska D."/>
        </authorList>
    </citation>
    <scope>NUCLEOTIDE SEQUENCE [LARGE SCALE GENOMIC DNA]</scope>
    <source>
        <strain evidence="7 10">FDU301</strain>
    </source>
</reference>
<dbReference type="EMBL" id="JARAOX010000209">
    <property type="protein sequence ID" value="MDD9784740.1"/>
    <property type="molecule type" value="Genomic_DNA"/>
</dbReference>
<dbReference type="RefSeq" id="WP_013059545.1">
    <property type="nucleotide sequence ID" value="NZ_CATKQG010000033.1"/>
</dbReference>
<dbReference type="NCBIfam" id="TIGR01593">
    <property type="entry name" value="holin_tox_secr"/>
    <property type="match status" value="1"/>
</dbReference>
<comment type="subcellular location">
    <subcellularLocation>
        <location evidence="1">Membrane</location>
        <topology evidence="1">Multi-pass membrane protein</topology>
    </subcellularLocation>
</comment>
<name>A0A2B9K2G3_PRIMG</name>
<evidence type="ECO:0000256" key="6">
    <source>
        <dbReference type="SAM" id="Phobius"/>
    </source>
</evidence>
<accession>A0A2B9K2G3</accession>
<comment type="similarity">
    <text evidence="5">Belongs to the bacteriophage holin family. Cp-1 holin subfamily.</text>
</comment>
<reference evidence="8 9" key="1">
    <citation type="submission" date="2017-09" db="EMBL/GenBank/DDBJ databases">
        <title>Large-scale bioinformatics analysis of Bacillus genomes uncovers conserved roles of natural products in bacterial physiology.</title>
        <authorList>
            <consortium name="Agbiome Team Llc"/>
            <person name="Bleich R.M."/>
            <person name="Kirk G.J."/>
            <person name="Santa Maria K.C."/>
            <person name="Allen S.E."/>
            <person name="Farag S."/>
            <person name="Shank E.A."/>
            <person name="Bowers A."/>
        </authorList>
    </citation>
    <scope>NUCLEOTIDE SEQUENCE [LARGE SCALE GENOMIC DNA]</scope>
    <source>
        <strain evidence="8 9">AFS003013</strain>
    </source>
</reference>
<sequence>MTAERVKKVDMQKLAVLIISSLGSLAFFLFGEWDYLLMALVALVAMDYLTGTIAAFINKRLSSKVGFKGIAKKIFIFAMIAVANFIDSVFWENGHIIRDGAILFYILNEMISITENAGIVGIPIPEPLKKAIAILKDRFKS</sequence>
<dbReference type="EMBL" id="NTYW01000127">
    <property type="protein sequence ID" value="PES26824.1"/>
    <property type="molecule type" value="Genomic_DNA"/>
</dbReference>
<keyword evidence="4 6" id="KW-0472">Membrane</keyword>
<evidence type="ECO:0000313" key="8">
    <source>
        <dbReference type="EMBL" id="PES26824.1"/>
    </source>
</evidence>
<dbReference type="InterPro" id="IPR006480">
    <property type="entry name" value="Phage_holin_4_1"/>
</dbReference>
<keyword evidence="3 6" id="KW-1133">Transmembrane helix</keyword>
<feature type="transmembrane region" description="Helical" evidence="6">
    <location>
        <begin position="36"/>
        <end position="58"/>
    </location>
</feature>
<evidence type="ECO:0000313" key="10">
    <source>
        <dbReference type="Proteomes" id="UP001213771"/>
    </source>
</evidence>
<dbReference type="AlphaFoldDB" id="A0A2B9K2G3"/>
<dbReference type="Pfam" id="PF05105">
    <property type="entry name" value="Phage_holin_4_1"/>
    <property type="match status" value="1"/>
</dbReference>
<proteinExistence type="inferred from homology"/>